<evidence type="ECO:0000256" key="2">
    <source>
        <dbReference type="SAM" id="SignalP"/>
    </source>
</evidence>
<dbReference type="eggNOG" id="COG2319">
    <property type="taxonomic scope" value="Bacteria"/>
</dbReference>
<dbReference type="STRING" id="479435.Kfla_6371"/>
<dbReference type="PANTHER" id="PTHR36842">
    <property type="entry name" value="PROTEIN TOLB HOMOLOG"/>
    <property type="match status" value="1"/>
</dbReference>
<dbReference type="KEGG" id="kfl:Kfla_6371"/>
<feature type="chain" id="PRO_5003034993" evidence="2">
    <location>
        <begin position="27"/>
        <end position="288"/>
    </location>
</feature>
<dbReference type="PANTHER" id="PTHR36842:SF1">
    <property type="entry name" value="PROTEIN TOLB"/>
    <property type="match status" value="1"/>
</dbReference>
<dbReference type="OrthoDB" id="9758793at2"/>
<dbReference type="SUPFAM" id="SSF82171">
    <property type="entry name" value="DPP6 N-terminal domain-like"/>
    <property type="match status" value="1"/>
</dbReference>
<proteinExistence type="inferred from homology"/>
<accession>D2PWZ2</accession>
<organism evidence="3 4">
    <name type="scientific">Kribbella flavida (strain DSM 17836 / JCM 10339 / NBRC 14399)</name>
    <dbReference type="NCBI Taxonomy" id="479435"/>
    <lineage>
        <taxon>Bacteria</taxon>
        <taxon>Bacillati</taxon>
        <taxon>Actinomycetota</taxon>
        <taxon>Actinomycetes</taxon>
        <taxon>Propionibacteriales</taxon>
        <taxon>Kribbellaceae</taxon>
        <taxon>Kribbella</taxon>
    </lineage>
</organism>
<dbReference type="Proteomes" id="UP000007967">
    <property type="component" value="Chromosome"/>
</dbReference>
<dbReference type="RefSeq" id="WP_012923925.1">
    <property type="nucleotide sequence ID" value="NC_013729.1"/>
</dbReference>
<gene>
    <name evidence="3" type="ordered locus">Kfla_6371</name>
</gene>
<evidence type="ECO:0000256" key="1">
    <source>
        <dbReference type="ARBA" id="ARBA00009820"/>
    </source>
</evidence>
<dbReference type="EMBL" id="CP001736">
    <property type="protein sequence ID" value="ADB35372.1"/>
    <property type="molecule type" value="Genomic_DNA"/>
</dbReference>
<evidence type="ECO:0000313" key="3">
    <source>
        <dbReference type="EMBL" id="ADB35372.1"/>
    </source>
</evidence>
<dbReference type="AlphaFoldDB" id="D2PWZ2"/>
<evidence type="ECO:0000313" key="4">
    <source>
        <dbReference type="Proteomes" id="UP000007967"/>
    </source>
</evidence>
<comment type="similarity">
    <text evidence="1">Belongs to the TolB family.</text>
</comment>
<feature type="signal peptide" evidence="2">
    <location>
        <begin position="1"/>
        <end position="26"/>
    </location>
</feature>
<dbReference type="InterPro" id="IPR011659">
    <property type="entry name" value="WD40"/>
</dbReference>
<keyword evidence="2" id="KW-0732">Signal</keyword>
<keyword evidence="4" id="KW-1185">Reference proteome</keyword>
<sequence length="288" mass="30762">MKRYKGLITAVVVVGLMGGPGTVAEAASPQPGGRLLYVEFATTTLVPGQLKSAQPDGNGGQDLGKSLPWYAGPDYSPDGTKFVYAEGMSLRIADADGGNDEWFVAGPSGPSFPRWSPDGRWIATEAGGIHAWRTDRSEYSNLATAFENIAMAWAPGGKRFATVTNDGEVRIYRVGNQEPVKRFAVAEPRQVDWSPDGKTLAVQAQGDIVLITVSTGVIRRVTSTPEVYESSPVWSPDGGWIAYGSGAAGYDEYGNPHTVAPVIHLMTRTGTDQHPTSIAGIPTSWRSY</sequence>
<dbReference type="HOGENOM" id="CLU_836525_0_0_11"/>
<dbReference type="Gene3D" id="2.120.10.30">
    <property type="entry name" value="TolB, C-terminal domain"/>
    <property type="match status" value="2"/>
</dbReference>
<name>D2PWZ2_KRIFD</name>
<protein>
    <submittedName>
        <fullName evidence="3">WD40 domain protein beta Propeller</fullName>
    </submittedName>
</protein>
<reference evidence="3 4" key="2">
    <citation type="journal article" date="2010" name="Stand. Genomic Sci.">
        <title>Complete genome sequence of Kribbella flavida type strain (IFO 14399).</title>
        <authorList>
            <person name="Pukall R."/>
            <person name="Lapidus A."/>
            <person name="Glavina Del Rio T."/>
            <person name="Copeland A."/>
            <person name="Tice H."/>
            <person name="Cheng J.-F."/>
            <person name="Lucas S."/>
            <person name="Chen F."/>
            <person name="Nolan M."/>
            <person name="LaButti K."/>
            <person name="Pati A."/>
            <person name="Ivanova N."/>
            <person name="Mavrommatis K."/>
            <person name="Mikhailova N."/>
            <person name="Pitluck S."/>
            <person name="Bruce D."/>
            <person name="Goodwin L."/>
            <person name="Land M."/>
            <person name="Hauser L."/>
            <person name="Chang Y.-J."/>
            <person name="Jeffries C.D."/>
            <person name="Chen A."/>
            <person name="Palaniappan K."/>
            <person name="Chain P."/>
            <person name="Rohde M."/>
            <person name="Goeker M."/>
            <person name="Bristow J."/>
            <person name="Eisen J.A."/>
            <person name="Markowitz V."/>
            <person name="Hugenholtz P."/>
            <person name="Kyrpides N.C."/>
            <person name="Klenk H.-P."/>
            <person name="Brettin T."/>
        </authorList>
    </citation>
    <scope>NUCLEOTIDE SEQUENCE [LARGE SCALE GENOMIC DNA]</scope>
    <source>
        <strain evidence="4">DSM 17836 / JCM 10339 / NBRC 14399</strain>
    </source>
</reference>
<dbReference type="InterPro" id="IPR011042">
    <property type="entry name" value="6-blade_b-propeller_TolB-like"/>
</dbReference>
<dbReference type="Pfam" id="PF07676">
    <property type="entry name" value="PD40"/>
    <property type="match status" value="2"/>
</dbReference>
<reference evidence="4" key="1">
    <citation type="submission" date="2009-09" db="EMBL/GenBank/DDBJ databases">
        <title>The complete genome of Kribbella flavida DSM 17836.</title>
        <authorList>
            <consortium name="US DOE Joint Genome Institute (JGI-PGF)"/>
            <person name="Lucas S."/>
            <person name="Copeland A."/>
            <person name="Lapidus A."/>
            <person name="Glavina del Rio T."/>
            <person name="Dalin E."/>
            <person name="Tice H."/>
            <person name="Bruce D."/>
            <person name="Goodwin L."/>
            <person name="Pitluck S."/>
            <person name="Kyrpides N."/>
            <person name="Mavromatis K."/>
            <person name="Ivanova N."/>
            <person name="Saunders E."/>
            <person name="Brettin T."/>
            <person name="Detter J.C."/>
            <person name="Han C."/>
            <person name="Larimer F."/>
            <person name="Land M."/>
            <person name="Hauser L."/>
            <person name="Markowitz V."/>
            <person name="Cheng J.-F."/>
            <person name="Hugenholtz P."/>
            <person name="Woyke T."/>
            <person name="Wu D."/>
            <person name="Pukall R."/>
            <person name="Klenk H.-P."/>
            <person name="Eisen J.A."/>
        </authorList>
    </citation>
    <scope>NUCLEOTIDE SEQUENCE [LARGE SCALE GENOMIC DNA]</scope>
    <source>
        <strain evidence="4">DSM 17836 / JCM 10339 / NBRC 14399</strain>
    </source>
</reference>